<proteinExistence type="predicted"/>
<dbReference type="SUPFAM" id="SSF52540">
    <property type="entry name" value="P-loop containing nucleoside triphosphate hydrolases"/>
    <property type="match status" value="1"/>
</dbReference>
<dbReference type="InterPro" id="IPR044974">
    <property type="entry name" value="Disease_R_plants"/>
</dbReference>
<accession>Q9AR97</accession>
<dbReference type="InterPro" id="IPR042197">
    <property type="entry name" value="Apaf_helical"/>
</dbReference>
<name>Q9AR97_LINUS</name>
<feature type="domain" description="NB-ARC" evidence="1">
    <location>
        <begin position="1"/>
        <end position="67"/>
    </location>
</feature>
<evidence type="ECO:0000313" key="2">
    <source>
        <dbReference type="EMBL" id="CAC35379.1"/>
    </source>
</evidence>
<evidence type="ECO:0000259" key="1">
    <source>
        <dbReference type="Pfam" id="PF00931"/>
    </source>
</evidence>
<dbReference type="GO" id="GO:0043531">
    <property type="term" value="F:ADP binding"/>
    <property type="evidence" value="ECO:0007669"/>
    <property type="project" value="InterPro"/>
</dbReference>
<feature type="non-terminal residue" evidence="2">
    <location>
        <position position="1"/>
    </location>
</feature>
<protein>
    <submittedName>
        <fullName evidence="2">RGA4.26 protein</fullName>
    </submittedName>
</protein>
<dbReference type="PANTHER" id="PTHR11017:SF271">
    <property type="entry name" value="DISEASE RESISTANCE PROTEIN (TIR-NBS-LRR CLASS) FAMILY"/>
    <property type="match status" value="1"/>
</dbReference>
<dbReference type="InterPro" id="IPR002182">
    <property type="entry name" value="NB-ARC"/>
</dbReference>
<organism evidence="2">
    <name type="scientific">Linum usitatissimum</name>
    <name type="common">Flax</name>
    <name type="synonym">Linum humile</name>
    <dbReference type="NCBI Taxonomy" id="4006"/>
    <lineage>
        <taxon>Eukaryota</taxon>
        <taxon>Viridiplantae</taxon>
        <taxon>Streptophyta</taxon>
        <taxon>Embryophyta</taxon>
        <taxon>Tracheophyta</taxon>
        <taxon>Spermatophyta</taxon>
        <taxon>Magnoliopsida</taxon>
        <taxon>eudicotyledons</taxon>
        <taxon>Gunneridae</taxon>
        <taxon>Pentapetalae</taxon>
        <taxon>rosids</taxon>
        <taxon>fabids</taxon>
        <taxon>Malpighiales</taxon>
        <taxon>Linaceae</taxon>
        <taxon>Linum</taxon>
    </lineage>
</organism>
<dbReference type="AlphaFoldDB" id="Q9AR97"/>
<reference evidence="2" key="1">
    <citation type="journal article" date="2001" name="Plant J.">
        <title>Contrasting modes of evolution acting on the complex N locus for rust resistance in flax.</title>
        <authorList>
            <person name="Dodds P.N."/>
            <person name="Lawrence G.J."/>
            <person name="Ellis J.G."/>
        </authorList>
    </citation>
    <scope>NUCLEOTIDE SEQUENCE</scope>
</reference>
<dbReference type="Gene3D" id="1.10.8.430">
    <property type="entry name" value="Helical domain of apoptotic protease-activating factors"/>
    <property type="match status" value="1"/>
</dbReference>
<sequence>LLVLDDVNHLDQLNTIIGSWDWLYEGSRIIITTRHKRLVKDDKICNKFRVEGLNEDESLRLFSEHAFGQVQPIDGYMEHSIRAVKNCCGLPLALSS</sequence>
<dbReference type="Gene3D" id="3.40.50.300">
    <property type="entry name" value="P-loop containing nucleotide triphosphate hydrolases"/>
    <property type="match status" value="1"/>
</dbReference>
<dbReference type="Pfam" id="PF00931">
    <property type="entry name" value="NB-ARC"/>
    <property type="match status" value="1"/>
</dbReference>
<dbReference type="InterPro" id="IPR027417">
    <property type="entry name" value="P-loop_NTPase"/>
</dbReference>
<feature type="non-terminal residue" evidence="2">
    <location>
        <position position="96"/>
    </location>
</feature>
<dbReference type="PANTHER" id="PTHR11017">
    <property type="entry name" value="LEUCINE-RICH REPEAT-CONTAINING PROTEIN"/>
    <property type="match status" value="1"/>
</dbReference>
<dbReference type="GO" id="GO:0006952">
    <property type="term" value="P:defense response"/>
    <property type="evidence" value="ECO:0007669"/>
    <property type="project" value="InterPro"/>
</dbReference>
<dbReference type="EMBL" id="AJ310180">
    <property type="protein sequence ID" value="CAC35379.1"/>
    <property type="molecule type" value="Genomic_DNA"/>
</dbReference>